<dbReference type="OrthoDB" id="273010at2759"/>
<keyword evidence="2" id="KW-1185">Reference proteome</keyword>
<reference evidence="1 2" key="1">
    <citation type="submission" date="2018-11" db="EMBL/GenBank/DDBJ databases">
        <title>Genome sequence of Apiotrichum porosum DSM 27194.</title>
        <authorList>
            <person name="Aliyu H."/>
            <person name="Gorte O."/>
            <person name="Ochsenreither K."/>
        </authorList>
    </citation>
    <scope>NUCLEOTIDE SEQUENCE [LARGE SCALE GENOMIC DNA]</scope>
    <source>
        <strain evidence="1 2">DSM 27194</strain>
    </source>
</reference>
<dbReference type="GeneID" id="39588657"/>
<evidence type="ECO:0000313" key="2">
    <source>
        <dbReference type="Proteomes" id="UP000279236"/>
    </source>
</evidence>
<evidence type="ECO:0000313" key="1">
    <source>
        <dbReference type="EMBL" id="RSH85929.1"/>
    </source>
</evidence>
<organism evidence="1 2">
    <name type="scientific">Apiotrichum porosum</name>
    <dbReference type="NCBI Taxonomy" id="105984"/>
    <lineage>
        <taxon>Eukaryota</taxon>
        <taxon>Fungi</taxon>
        <taxon>Dikarya</taxon>
        <taxon>Basidiomycota</taxon>
        <taxon>Agaricomycotina</taxon>
        <taxon>Tremellomycetes</taxon>
        <taxon>Trichosporonales</taxon>
        <taxon>Trichosporonaceae</taxon>
        <taxon>Apiotrichum</taxon>
    </lineage>
</organism>
<dbReference type="RefSeq" id="XP_028478714.1">
    <property type="nucleotide sequence ID" value="XM_028619742.1"/>
</dbReference>
<dbReference type="EMBL" id="RSCE01000002">
    <property type="protein sequence ID" value="RSH85929.1"/>
    <property type="molecule type" value="Genomic_DNA"/>
</dbReference>
<protein>
    <recommendedName>
        <fullName evidence="3">Mitochondrial zinc maintenance protein 1, mitochondrial</fullName>
    </recommendedName>
</protein>
<evidence type="ECO:0008006" key="3">
    <source>
        <dbReference type="Google" id="ProtNLM"/>
    </source>
</evidence>
<sequence length="109" mass="12829">MARSGLQKEVFRLYRQGVRNAMSKPRDVRNEFLVHLRYNFHHPPLTARDYTAIEHQLRKFSRTLDMLESPSVLRIHVSDDMRDWWSNEVARAHARAEKAALKKELGEGS</sequence>
<dbReference type="Proteomes" id="UP000279236">
    <property type="component" value="Unassembled WGS sequence"/>
</dbReference>
<dbReference type="AlphaFoldDB" id="A0A427Y4B8"/>
<accession>A0A427Y4B8</accession>
<gene>
    <name evidence="1" type="ORF">EHS24_004114</name>
</gene>
<name>A0A427Y4B8_9TREE</name>
<dbReference type="STRING" id="105984.A0A427Y4B8"/>
<comment type="caution">
    <text evidence="1">The sequence shown here is derived from an EMBL/GenBank/DDBJ whole genome shotgun (WGS) entry which is preliminary data.</text>
</comment>
<proteinExistence type="predicted"/>